<proteinExistence type="predicted"/>
<gene>
    <name evidence="2" type="ORF">V7S43_006584</name>
</gene>
<protein>
    <submittedName>
        <fullName evidence="2">Uncharacterized protein</fullName>
    </submittedName>
</protein>
<evidence type="ECO:0000313" key="3">
    <source>
        <dbReference type="Proteomes" id="UP001632037"/>
    </source>
</evidence>
<accession>A0ABD3FQ22</accession>
<reference evidence="2 3" key="1">
    <citation type="submission" date="2024-09" db="EMBL/GenBank/DDBJ databases">
        <title>Genome sequencing and assembly of Phytophthora oleae, isolate VK10A, causative agent of rot of olive drupes.</title>
        <authorList>
            <person name="Conti Taguali S."/>
            <person name="Riolo M."/>
            <person name="La Spada F."/>
            <person name="Cacciola S.O."/>
            <person name="Dionisio G."/>
        </authorList>
    </citation>
    <scope>NUCLEOTIDE SEQUENCE [LARGE SCALE GENOMIC DNA]</scope>
    <source>
        <strain evidence="2 3">VK10A</strain>
    </source>
</reference>
<comment type="caution">
    <text evidence="2">The sequence shown here is derived from an EMBL/GenBank/DDBJ whole genome shotgun (WGS) entry which is preliminary data.</text>
</comment>
<evidence type="ECO:0000256" key="1">
    <source>
        <dbReference type="SAM" id="MobiDB-lite"/>
    </source>
</evidence>
<dbReference type="AlphaFoldDB" id="A0ABD3FQ22"/>
<feature type="compositionally biased region" description="Low complexity" evidence="1">
    <location>
        <begin position="62"/>
        <end position="72"/>
    </location>
</feature>
<dbReference type="Proteomes" id="UP001632037">
    <property type="component" value="Unassembled WGS sequence"/>
</dbReference>
<keyword evidence="3" id="KW-1185">Reference proteome</keyword>
<organism evidence="2 3">
    <name type="scientific">Phytophthora oleae</name>
    <dbReference type="NCBI Taxonomy" id="2107226"/>
    <lineage>
        <taxon>Eukaryota</taxon>
        <taxon>Sar</taxon>
        <taxon>Stramenopiles</taxon>
        <taxon>Oomycota</taxon>
        <taxon>Peronosporomycetes</taxon>
        <taxon>Peronosporales</taxon>
        <taxon>Peronosporaceae</taxon>
        <taxon>Phytophthora</taxon>
    </lineage>
</organism>
<feature type="compositionally biased region" description="Basic and acidic residues" evidence="1">
    <location>
        <begin position="80"/>
        <end position="91"/>
    </location>
</feature>
<dbReference type="EMBL" id="JBIMZQ010000011">
    <property type="protein sequence ID" value="KAL3668502.1"/>
    <property type="molecule type" value="Genomic_DNA"/>
</dbReference>
<name>A0ABD3FQ22_9STRA</name>
<sequence>MITAKIRRLERQHVAAVDFLHEKGHSIHDALRGKVSDDVEKDVRELFPYYQQLMPVFQGVPSQESESSQWSSALTDEEDTPRRVGAKEKRSGSQQSSSKRICGEIDNTMAARASVTDTVTRTMIYKTTGFSGWNVNGHSE</sequence>
<evidence type="ECO:0000313" key="2">
    <source>
        <dbReference type="EMBL" id="KAL3668502.1"/>
    </source>
</evidence>
<feature type="region of interest" description="Disordered" evidence="1">
    <location>
        <begin position="60"/>
        <end position="106"/>
    </location>
</feature>